<reference evidence="2" key="1">
    <citation type="submission" date="2020-05" db="EMBL/GenBank/DDBJ databases">
        <title>Mycena genomes resolve the evolution of fungal bioluminescence.</title>
        <authorList>
            <person name="Tsai I.J."/>
        </authorList>
    </citation>
    <scope>NUCLEOTIDE SEQUENCE</scope>
    <source>
        <strain evidence="2">160909Yilan</strain>
    </source>
</reference>
<accession>A0A8H6YTE9</accession>
<keyword evidence="3" id="KW-1185">Reference proteome</keyword>
<protein>
    <submittedName>
        <fullName evidence="2">Carbohydrate esterase family 16 protein</fullName>
    </submittedName>
</protein>
<keyword evidence="1" id="KW-0732">Signal</keyword>
<feature type="chain" id="PRO_5034721867" evidence="1">
    <location>
        <begin position="18"/>
        <end position="310"/>
    </location>
</feature>
<organism evidence="2 3">
    <name type="scientific">Mycena sanguinolenta</name>
    <dbReference type="NCBI Taxonomy" id="230812"/>
    <lineage>
        <taxon>Eukaryota</taxon>
        <taxon>Fungi</taxon>
        <taxon>Dikarya</taxon>
        <taxon>Basidiomycota</taxon>
        <taxon>Agaricomycotina</taxon>
        <taxon>Agaricomycetes</taxon>
        <taxon>Agaricomycetidae</taxon>
        <taxon>Agaricales</taxon>
        <taxon>Marasmiineae</taxon>
        <taxon>Mycenaceae</taxon>
        <taxon>Mycena</taxon>
    </lineage>
</organism>
<sequence>MAPLWTSLLFALLSVAAFHLPVERQTNDGVHLAITPPCGTLGGTFANTNAGIVTAGIKTLVAFGVRFVPCLRFVARNHSPTISRRTHTRMVGARMGGPLPPTVLNGTSPSAGGRVTDGPVWAEDVASDLNAVIMDYAVAGAVVNVTLWPSAAGHSDFIQQADGDHLPQAAADLLAQIQQLAAAPTHAKNILVLDDYGLGVQSATGDAWKQAVFDGLSTFRKQGFNVGFVNFAPLWDAVVNTSPGFAAFGYDTIGPCIPEFVSDGLVWRVFDTAEFVLLVSWVRAIPLRKRIVSWLIISILFSRTARHECQ</sequence>
<comment type="caution">
    <text evidence="2">The sequence shown here is derived from an EMBL/GenBank/DDBJ whole genome shotgun (WGS) entry which is preliminary data.</text>
</comment>
<proteinExistence type="predicted"/>
<evidence type="ECO:0000313" key="3">
    <source>
        <dbReference type="Proteomes" id="UP000623467"/>
    </source>
</evidence>
<dbReference type="Proteomes" id="UP000623467">
    <property type="component" value="Unassembled WGS sequence"/>
</dbReference>
<gene>
    <name evidence="2" type="ORF">MSAN_01090900</name>
</gene>
<evidence type="ECO:0000256" key="1">
    <source>
        <dbReference type="SAM" id="SignalP"/>
    </source>
</evidence>
<dbReference type="OrthoDB" id="1600564at2759"/>
<evidence type="ECO:0000313" key="2">
    <source>
        <dbReference type="EMBL" id="KAF7364309.1"/>
    </source>
</evidence>
<name>A0A8H6YTE9_9AGAR</name>
<dbReference type="EMBL" id="JACAZH010000007">
    <property type="protein sequence ID" value="KAF7364309.1"/>
    <property type="molecule type" value="Genomic_DNA"/>
</dbReference>
<feature type="signal peptide" evidence="1">
    <location>
        <begin position="1"/>
        <end position="17"/>
    </location>
</feature>
<dbReference type="AlphaFoldDB" id="A0A8H6YTE9"/>